<reference evidence="5" key="1">
    <citation type="submission" date="2018-12" db="EMBL/GenBank/DDBJ databases">
        <authorList>
            <person name="Will S."/>
            <person name="Neumann-Schaal M."/>
            <person name="Henke P."/>
        </authorList>
    </citation>
    <scope>NUCLEOTIDE SEQUENCE</scope>
    <source>
        <strain evidence="5">PCC 7102</strain>
    </source>
</reference>
<protein>
    <recommendedName>
        <fullName evidence="4">PA14 domain-containing protein</fullName>
    </recommendedName>
</protein>
<dbReference type="InterPro" id="IPR011042">
    <property type="entry name" value="6-blade_b-propeller_TolB-like"/>
</dbReference>
<sequence>MNNRVSDNNSLTSISSLISPINTLNTLDISKTFGQSNRSSSSILASGAGNGLRGEYYDNIDFTNLKLARADSTINFNFGSSSPSSLIAPDTFSIRWTGQVEAQYNENYTFYTTSDDGIRLWVNNQLIINNYRDQAATEIASQQITLEAGKKYDIRLDYYENGGLSISRLAWSSLSQAKEIIPQSQLYSPAAPVAELKATTTPTVNTSDYTFSVVYADDAAVDVSSLNNAIRVTGLNGFNQVATFLGVEPNTNGTFNTANYRILAPDGTWDFADVGGYTVTLEPNQVKDTANNFALSQNLGLVTFSIAGTGTGLKGEYYDNRDFTNLRVTRTDPTVNFNFGTGSPDPSIAPDTFSVRWTGQVEAKFNEEYTFYTTSDDGARLWVNNQLVINNFRDQAATEVASQKILLEAGKKYDIRLDYYENGGLAVSRLAWSSNSQVKQIIPQSQLYVEGVAPTATLNATNIDSAGGNDYTFTVTYSDNVGVNVASFGNTDVLVTGPNGFSQLAQYVSSSGNTTNGTPRIATYRINAPLTTWSATSNGFYDISLQRSEVSDINGNFAAGATLGRFFVDIAGTGTGLRGEYYDNENFTNLKLTRTDSSVNFNFGGGSPNVLIAPDTFSIRWTGRVEPKYTETYTFYTTSDDGIRVKVNGTQIISRFFDQPPTVSQGTIALEAGQKYDIEIEYYENAGGAVARLEWSSPTQTRQFIPSTQLYLPPLKPTIRLGQVPVSVAEGDGAAVVEIQRFGEDLNLTSTVKYTTAADTATENIDFTKVSGEVTFAPGETSKLVSIPIIEDSLPENDETFTFVIDQTTDANLGPQRTVRIAIDDDDRTYLTFSSPIVNEGDGVTTVVVKRGLVTGAASVDYITVPGTAQADSDYQPVTGTLNFAVGERTKTISIPIINDTLGEANETFSFQFGNPVGVTLNGQNSSEITIIDNDPGSFAREVVVGGLTQPTSFDWIPNTNNLLIAQKNGIVRVYRNGELQTTPFVDLNEEVNDVRDRGLLAIAVHPDFQNNPYVYLLYTYDPPETNISNPANNPNSVLDDRDNTGNRPSRLLRLRATTNANGDIIFDANSTATDNREVLLGKNSNWQFTSRPDGNSTDIKADANGNIDYAANFAPSGIINSSGQLFTNMQDYYNNLNNLINVEDYLATDSESHSIGYMKFGSDGKLYITNGDGTSYNRVDPRTIRVQDINNLSGKMLRIDPITGNGVSDNPFYDAANPNSNRSKVFNSGLRNPFRFTINPTNRPYIGDVGWKTWEEINAGKGQNFGWPYFEGGNAISLQQPEYFSLPPAQAFYSSGQPVTAPIYGYKHTSSNAIVMGDFYTGNTFPSVYQNTLFIADISQGTVDNITLDGNGQFVSIRRFDEFTNPNLNSPVQITSGRDGNLYFADIAAGTISRWRPA</sequence>
<evidence type="ECO:0000313" key="5">
    <source>
        <dbReference type="EMBL" id="RUT09094.1"/>
    </source>
</evidence>
<dbReference type="Gene3D" id="2.120.10.30">
    <property type="entry name" value="TolB, C-terminal domain"/>
    <property type="match status" value="1"/>
</dbReference>
<organism evidence="5 6">
    <name type="scientific">Dulcicalothrix desertica PCC 7102</name>
    <dbReference type="NCBI Taxonomy" id="232991"/>
    <lineage>
        <taxon>Bacteria</taxon>
        <taxon>Bacillati</taxon>
        <taxon>Cyanobacteriota</taxon>
        <taxon>Cyanophyceae</taxon>
        <taxon>Nostocales</taxon>
        <taxon>Calotrichaceae</taxon>
        <taxon>Dulcicalothrix</taxon>
    </lineage>
</organism>
<dbReference type="SUPFAM" id="SSF50952">
    <property type="entry name" value="Soluble quinoprotein glucose dehydrogenase"/>
    <property type="match status" value="1"/>
</dbReference>
<proteinExistence type="predicted"/>
<evidence type="ECO:0000256" key="1">
    <source>
        <dbReference type="ARBA" id="ARBA00022729"/>
    </source>
</evidence>
<dbReference type="PANTHER" id="PTHR19328">
    <property type="entry name" value="HEDGEHOG-INTERACTING PROTEIN"/>
    <property type="match status" value="1"/>
</dbReference>
<dbReference type="InterPro" id="IPR011041">
    <property type="entry name" value="Quinoprot_gluc/sorb_DH_b-prop"/>
</dbReference>
<dbReference type="Pfam" id="PF07691">
    <property type="entry name" value="PA14"/>
    <property type="match status" value="3"/>
</dbReference>
<dbReference type="SMART" id="SM00758">
    <property type="entry name" value="PA14"/>
    <property type="match status" value="3"/>
</dbReference>
<feature type="domain" description="PA14" evidence="4">
    <location>
        <begin position="572"/>
        <end position="709"/>
    </location>
</feature>
<dbReference type="Gene3D" id="3.90.182.10">
    <property type="entry name" value="Toxin - Anthrax Protective Antigen,domain 1"/>
    <property type="match status" value="3"/>
</dbReference>
<dbReference type="Pfam" id="PF07995">
    <property type="entry name" value="GSDH"/>
    <property type="match status" value="2"/>
</dbReference>
<feature type="domain" description="PA14" evidence="4">
    <location>
        <begin position="47"/>
        <end position="185"/>
    </location>
</feature>
<dbReference type="GO" id="GO:0016020">
    <property type="term" value="C:membrane"/>
    <property type="evidence" value="ECO:0007669"/>
    <property type="project" value="InterPro"/>
</dbReference>
<dbReference type="Proteomes" id="UP000271624">
    <property type="component" value="Unassembled WGS sequence"/>
</dbReference>
<dbReference type="SUPFAM" id="SSF56988">
    <property type="entry name" value="Anthrax protective antigen"/>
    <property type="match status" value="3"/>
</dbReference>
<reference evidence="5" key="2">
    <citation type="journal article" date="2019" name="Genome Biol. Evol.">
        <title>Day and night: Metabolic profiles and evolutionary relationships of six axenic non-marine cyanobacteria.</title>
        <authorList>
            <person name="Will S.E."/>
            <person name="Henke P."/>
            <person name="Boedeker C."/>
            <person name="Huang S."/>
            <person name="Brinkmann H."/>
            <person name="Rohde M."/>
            <person name="Jarek M."/>
            <person name="Friedl T."/>
            <person name="Seufert S."/>
            <person name="Schumacher M."/>
            <person name="Overmann J."/>
            <person name="Neumann-Schaal M."/>
            <person name="Petersen J."/>
        </authorList>
    </citation>
    <scope>NUCLEOTIDE SEQUENCE [LARGE SCALE GENOMIC DNA]</scope>
    <source>
        <strain evidence="5">PCC 7102</strain>
    </source>
</reference>
<dbReference type="RefSeq" id="WP_127079704.1">
    <property type="nucleotide sequence ID" value="NZ_RSCL01000002.1"/>
</dbReference>
<dbReference type="Gene3D" id="2.60.40.2030">
    <property type="match status" value="2"/>
</dbReference>
<dbReference type="SMART" id="SM00237">
    <property type="entry name" value="Calx_beta"/>
    <property type="match status" value="2"/>
</dbReference>
<dbReference type="InterPro" id="IPR003644">
    <property type="entry name" value="Calx_beta"/>
</dbReference>
<dbReference type="InterPro" id="IPR012938">
    <property type="entry name" value="Glc/Sorbosone_DH"/>
</dbReference>
<keyword evidence="6" id="KW-1185">Reference proteome</keyword>
<keyword evidence="2" id="KW-0677">Repeat</keyword>
<gene>
    <name evidence="5" type="ORF">DSM106972_011470</name>
</gene>
<accession>A0A3S1AU85</accession>
<dbReference type="PROSITE" id="PS51820">
    <property type="entry name" value="PA14"/>
    <property type="match status" value="3"/>
</dbReference>
<dbReference type="Pfam" id="PF03160">
    <property type="entry name" value="Calx-beta"/>
    <property type="match status" value="1"/>
</dbReference>
<name>A0A3S1AU85_9CYAN</name>
<dbReference type="PANTHER" id="PTHR19328:SF13">
    <property type="entry name" value="HIPL1 PROTEIN"/>
    <property type="match status" value="1"/>
</dbReference>
<evidence type="ECO:0000256" key="3">
    <source>
        <dbReference type="ARBA" id="ARBA00022837"/>
    </source>
</evidence>
<dbReference type="EMBL" id="RSCL01000002">
    <property type="protein sequence ID" value="RUT09094.1"/>
    <property type="molecule type" value="Genomic_DNA"/>
</dbReference>
<comment type="caution">
    <text evidence="5">The sequence shown here is derived from an EMBL/GenBank/DDBJ whole genome shotgun (WGS) entry which is preliminary data.</text>
</comment>
<evidence type="ECO:0000259" key="4">
    <source>
        <dbReference type="PROSITE" id="PS51820"/>
    </source>
</evidence>
<keyword evidence="1" id="KW-0732">Signal</keyword>
<evidence type="ECO:0000313" key="6">
    <source>
        <dbReference type="Proteomes" id="UP000271624"/>
    </source>
</evidence>
<dbReference type="InterPro" id="IPR037524">
    <property type="entry name" value="PA14/GLEYA"/>
</dbReference>
<feature type="domain" description="PA14" evidence="4">
    <location>
        <begin position="308"/>
        <end position="446"/>
    </location>
</feature>
<dbReference type="InterPro" id="IPR011658">
    <property type="entry name" value="PA14_dom"/>
</dbReference>
<dbReference type="InterPro" id="IPR038081">
    <property type="entry name" value="CalX-like_sf"/>
</dbReference>
<dbReference type="GO" id="GO:0007154">
    <property type="term" value="P:cell communication"/>
    <property type="evidence" value="ECO:0007669"/>
    <property type="project" value="InterPro"/>
</dbReference>
<dbReference type="SUPFAM" id="SSF141072">
    <property type="entry name" value="CalX-like"/>
    <property type="match status" value="1"/>
</dbReference>
<evidence type="ECO:0000256" key="2">
    <source>
        <dbReference type="ARBA" id="ARBA00022737"/>
    </source>
</evidence>
<dbReference type="OrthoDB" id="9770043at2"/>
<keyword evidence="3" id="KW-0106">Calcium</keyword>